<organism evidence="1">
    <name type="scientific">marine sediment metagenome</name>
    <dbReference type="NCBI Taxonomy" id="412755"/>
    <lineage>
        <taxon>unclassified sequences</taxon>
        <taxon>metagenomes</taxon>
        <taxon>ecological metagenomes</taxon>
    </lineage>
</organism>
<dbReference type="AlphaFoldDB" id="A0A0F8ZS90"/>
<protein>
    <submittedName>
        <fullName evidence="1">Uncharacterized protein</fullName>
    </submittedName>
</protein>
<evidence type="ECO:0000313" key="1">
    <source>
        <dbReference type="EMBL" id="KKK96688.1"/>
    </source>
</evidence>
<comment type="caution">
    <text evidence="1">The sequence shown here is derived from an EMBL/GenBank/DDBJ whole genome shotgun (WGS) entry which is preliminary data.</text>
</comment>
<dbReference type="EMBL" id="LAZR01046370">
    <property type="protein sequence ID" value="KKK96688.1"/>
    <property type="molecule type" value="Genomic_DNA"/>
</dbReference>
<proteinExistence type="predicted"/>
<gene>
    <name evidence="1" type="ORF">LCGC14_2660270</name>
</gene>
<sequence length="66" mass="7812">MKEISTYSRTPILKYIGESGLLRYFANQWFNNVLGNGLKKYSWRFVPKDSSHFRDTIEITAEINHE</sequence>
<name>A0A0F8ZS90_9ZZZZ</name>
<reference evidence="1" key="1">
    <citation type="journal article" date="2015" name="Nature">
        <title>Complex archaea that bridge the gap between prokaryotes and eukaryotes.</title>
        <authorList>
            <person name="Spang A."/>
            <person name="Saw J.H."/>
            <person name="Jorgensen S.L."/>
            <person name="Zaremba-Niedzwiedzka K."/>
            <person name="Martijn J."/>
            <person name="Lind A.E."/>
            <person name="van Eijk R."/>
            <person name="Schleper C."/>
            <person name="Guy L."/>
            <person name="Ettema T.J."/>
        </authorList>
    </citation>
    <scope>NUCLEOTIDE SEQUENCE</scope>
</reference>
<accession>A0A0F8ZS90</accession>